<protein>
    <submittedName>
        <fullName evidence="2">Agenet-like domain</fullName>
    </submittedName>
</protein>
<evidence type="ECO:0000313" key="2">
    <source>
        <dbReference type="EMBL" id="KAJ7949803.1"/>
    </source>
</evidence>
<evidence type="ECO:0000259" key="1">
    <source>
        <dbReference type="SMART" id="SM00743"/>
    </source>
</evidence>
<organism evidence="2 3">
    <name type="scientific">Quillaja saponaria</name>
    <name type="common">Soap bark tree</name>
    <dbReference type="NCBI Taxonomy" id="32244"/>
    <lineage>
        <taxon>Eukaryota</taxon>
        <taxon>Viridiplantae</taxon>
        <taxon>Streptophyta</taxon>
        <taxon>Embryophyta</taxon>
        <taxon>Tracheophyta</taxon>
        <taxon>Spermatophyta</taxon>
        <taxon>Magnoliopsida</taxon>
        <taxon>eudicotyledons</taxon>
        <taxon>Gunneridae</taxon>
        <taxon>Pentapetalae</taxon>
        <taxon>rosids</taxon>
        <taxon>fabids</taxon>
        <taxon>Fabales</taxon>
        <taxon>Quillajaceae</taxon>
        <taxon>Quillaja</taxon>
    </lineage>
</organism>
<dbReference type="InterPro" id="IPR008395">
    <property type="entry name" value="Agenet-like_dom"/>
</dbReference>
<feature type="domain" description="Agenet" evidence="1">
    <location>
        <begin position="242"/>
        <end position="298"/>
    </location>
</feature>
<dbReference type="Pfam" id="PF05641">
    <property type="entry name" value="Agenet"/>
    <property type="match status" value="2"/>
</dbReference>
<evidence type="ECO:0000313" key="3">
    <source>
        <dbReference type="Proteomes" id="UP001163823"/>
    </source>
</evidence>
<dbReference type="CDD" id="cd20405">
    <property type="entry name" value="Tudor_Agenet_AtDUF_rpt1_3"/>
    <property type="match status" value="1"/>
</dbReference>
<dbReference type="PANTHER" id="PTHR31917:SF80">
    <property type="entry name" value="AGENET DOMAIN-CONTAINING PROTEIN-RELATED"/>
    <property type="match status" value="1"/>
</dbReference>
<comment type="caution">
    <text evidence="2">The sequence shown here is derived from an EMBL/GenBank/DDBJ whole genome shotgun (WGS) entry which is preliminary data.</text>
</comment>
<feature type="domain" description="Agenet" evidence="1">
    <location>
        <begin position="170"/>
        <end position="238"/>
    </location>
</feature>
<accession>A0AAD7L1J6</accession>
<feature type="domain" description="Agenet" evidence="1">
    <location>
        <begin position="85"/>
        <end position="141"/>
    </location>
</feature>
<name>A0AAD7L1J6_QUISA</name>
<reference evidence="2" key="1">
    <citation type="journal article" date="2023" name="Science">
        <title>Elucidation of the pathway for biosynthesis of saponin adjuvants from the soapbark tree.</title>
        <authorList>
            <person name="Reed J."/>
            <person name="Orme A."/>
            <person name="El-Demerdash A."/>
            <person name="Owen C."/>
            <person name="Martin L.B.B."/>
            <person name="Misra R.C."/>
            <person name="Kikuchi S."/>
            <person name="Rejzek M."/>
            <person name="Martin A.C."/>
            <person name="Harkess A."/>
            <person name="Leebens-Mack J."/>
            <person name="Louveau T."/>
            <person name="Stephenson M.J."/>
            <person name="Osbourn A."/>
        </authorList>
    </citation>
    <scope>NUCLEOTIDE SEQUENCE</scope>
    <source>
        <strain evidence="2">S10</strain>
    </source>
</reference>
<dbReference type="SMART" id="SM00743">
    <property type="entry name" value="Agenet"/>
    <property type="match status" value="4"/>
</dbReference>
<dbReference type="Gene3D" id="2.30.30.140">
    <property type="match status" value="1"/>
</dbReference>
<keyword evidence="3" id="KW-1185">Reference proteome</keyword>
<dbReference type="InterPro" id="IPR014002">
    <property type="entry name" value="Agenet_dom_plant"/>
</dbReference>
<dbReference type="CDD" id="cd20406">
    <property type="entry name" value="Tudor_Agenet_AtDUF_rpt2_4"/>
    <property type="match status" value="2"/>
</dbReference>
<sequence>MPKSDCPLVNNQEMANKVGSEVEVTCSDIRLRGTLFQAKVIDQNFKAKKLVVEYKFVKDKKTNEAIREEVDMCMVRPLQPKHRNYIFKYGDNVDAFFIGGWWEGWVTKVLDGSKFQVYFRCFQNQFLFSSSVLRLHQEWVDGRWAPSVVKDGEEMLNIKKRKSTKDLTREKITEGTLIEVSSDEEGFVGAWFAAIVIKAVKEDKYIIEYESLRTDDDTEFMKEEVDIHHIRPLPPHIDIPPNGFTVGQQVDALYNDGWWEGKITKVLLYSRYKVYFPGTGDECEFYQSELRLHQHWIHGTWEVLEY</sequence>
<dbReference type="Proteomes" id="UP001163823">
    <property type="component" value="Chromosome 12"/>
</dbReference>
<dbReference type="PANTHER" id="PTHR31917">
    <property type="entry name" value="AGENET DOMAIN-CONTAINING PROTEIN-RELATED"/>
    <property type="match status" value="1"/>
</dbReference>
<dbReference type="AlphaFoldDB" id="A0AAD7L1J6"/>
<feature type="domain" description="Agenet" evidence="1">
    <location>
        <begin position="14"/>
        <end position="83"/>
    </location>
</feature>
<dbReference type="KEGG" id="qsa:O6P43_030101"/>
<proteinExistence type="predicted"/>
<gene>
    <name evidence="2" type="ORF">O6P43_030101</name>
</gene>
<dbReference type="EMBL" id="JARAOO010000012">
    <property type="protein sequence ID" value="KAJ7949803.1"/>
    <property type="molecule type" value="Genomic_DNA"/>
</dbReference>